<accession>A0ABU9SZ27</accession>
<name>A0ABU9SZ27_9ALTE</name>
<dbReference type="Proteomes" id="UP001461163">
    <property type="component" value="Unassembled WGS sequence"/>
</dbReference>
<sequence>MAVFSDVQFTPNVTVQALADSIAKLMLSQPKGIMILCSAEAASWGDDFKQYVGTLDVPIFGGIFPGLILDSRFEPRGILVVGLRTNIRICVIENVSTCAPVSSNMAYMSQSVNSVMILTDALSRQIDGYLQHVLGFLPKDCSVFGGGAGTLEFKAQPCLFSAAGMHQDAMILVEMSTQWDIAVGHGWEILAGPYLANSTDDNCVLELNFEPAVQLYERVVQEHSKLRFDEHDFFDIAKSFPFGLARLDDSVLIRDPLKLQGSGLICAGDVPENTMLYIMSGEADKLIEAASGAVKRTISFHINEQGVSDCFLFDCVSRQLFLQNLFSNELDLIHQEINPPHRTVGALVLGEIELDQSGILSLHNKTAVAALAKIKSHE</sequence>
<dbReference type="Pfam" id="PF10442">
    <property type="entry name" value="FIST_C"/>
    <property type="match status" value="1"/>
</dbReference>
<dbReference type="InterPro" id="IPR019494">
    <property type="entry name" value="FIST_C"/>
</dbReference>
<evidence type="ECO:0000259" key="1">
    <source>
        <dbReference type="SMART" id="SM00897"/>
    </source>
</evidence>
<dbReference type="RefSeq" id="WP_033186565.1">
    <property type="nucleotide sequence ID" value="NZ_JBBMQS010000009.1"/>
</dbReference>
<proteinExistence type="predicted"/>
<dbReference type="PANTHER" id="PTHR40252">
    <property type="entry name" value="BLR0328 PROTEIN"/>
    <property type="match status" value="1"/>
</dbReference>
<dbReference type="SMART" id="SM00897">
    <property type="entry name" value="FIST"/>
    <property type="match status" value="1"/>
</dbReference>
<protein>
    <submittedName>
        <fullName evidence="3">FIST C-terminal domain-containing protein</fullName>
    </submittedName>
</protein>
<comment type="caution">
    <text evidence="3">The sequence shown here is derived from an EMBL/GenBank/DDBJ whole genome shotgun (WGS) entry which is preliminary data.</text>
</comment>
<dbReference type="Pfam" id="PF08495">
    <property type="entry name" value="FIST"/>
    <property type="match status" value="1"/>
</dbReference>
<dbReference type="EMBL" id="JBBMQS010000009">
    <property type="protein sequence ID" value="MEM5498764.1"/>
    <property type="molecule type" value="Genomic_DNA"/>
</dbReference>
<dbReference type="InterPro" id="IPR013702">
    <property type="entry name" value="FIST_domain_N"/>
</dbReference>
<keyword evidence="4" id="KW-1185">Reference proteome</keyword>
<evidence type="ECO:0000259" key="2">
    <source>
        <dbReference type="SMART" id="SM01204"/>
    </source>
</evidence>
<gene>
    <name evidence="3" type="ORF">WNY77_15250</name>
</gene>
<reference evidence="3 4" key="1">
    <citation type="submission" date="2024-03" db="EMBL/GenBank/DDBJ databases">
        <title>Community enrichment and isolation of bacterial strains for fucoidan degradation.</title>
        <authorList>
            <person name="Sichert A."/>
        </authorList>
    </citation>
    <scope>NUCLEOTIDE SEQUENCE [LARGE SCALE GENOMIC DNA]</scope>
    <source>
        <strain evidence="3 4">AS12</strain>
    </source>
</reference>
<evidence type="ECO:0000313" key="3">
    <source>
        <dbReference type="EMBL" id="MEM5498764.1"/>
    </source>
</evidence>
<dbReference type="PANTHER" id="PTHR40252:SF2">
    <property type="entry name" value="BLR0328 PROTEIN"/>
    <property type="match status" value="1"/>
</dbReference>
<dbReference type="SMART" id="SM01204">
    <property type="entry name" value="FIST_C"/>
    <property type="match status" value="1"/>
</dbReference>
<feature type="domain" description="FIST C-domain" evidence="2">
    <location>
        <begin position="212"/>
        <end position="355"/>
    </location>
</feature>
<feature type="domain" description="FIST" evidence="1">
    <location>
        <begin position="29"/>
        <end position="211"/>
    </location>
</feature>
<organism evidence="3 4">
    <name type="scientific">Paraglaciecola mesophila</name>
    <dbReference type="NCBI Taxonomy" id="197222"/>
    <lineage>
        <taxon>Bacteria</taxon>
        <taxon>Pseudomonadati</taxon>
        <taxon>Pseudomonadota</taxon>
        <taxon>Gammaproteobacteria</taxon>
        <taxon>Alteromonadales</taxon>
        <taxon>Alteromonadaceae</taxon>
        <taxon>Paraglaciecola</taxon>
    </lineage>
</organism>
<evidence type="ECO:0000313" key="4">
    <source>
        <dbReference type="Proteomes" id="UP001461163"/>
    </source>
</evidence>